<evidence type="ECO:0000256" key="1">
    <source>
        <dbReference type="SAM" id="MobiDB-lite"/>
    </source>
</evidence>
<feature type="compositionally biased region" description="Acidic residues" evidence="1">
    <location>
        <begin position="187"/>
        <end position="201"/>
    </location>
</feature>
<proteinExistence type="predicted"/>
<dbReference type="OrthoDB" id="5150283at2759"/>
<accession>A0A9Q0B8C8</accession>
<evidence type="ECO:0000256" key="2">
    <source>
        <dbReference type="SAM" id="SignalP"/>
    </source>
</evidence>
<protein>
    <submittedName>
        <fullName evidence="3">Uncharacterized protein</fullName>
    </submittedName>
</protein>
<dbReference type="Proteomes" id="UP001055219">
    <property type="component" value="Unassembled WGS sequence"/>
</dbReference>
<dbReference type="RefSeq" id="XP_051358758.1">
    <property type="nucleotide sequence ID" value="XM_051510306.1"/>
</dbReference>
<feature type="chain" id="PRO_5040340462" evidence="2">
    <location>
        <begin position="19"/>
        <end position="234"/>
    </location>
</feature>
<feature type="region of interest" description="Disordered" evidence="1">
    <location>
        <begin position="144"/>
        <end position="218"/>
    </location>
</feature>
<keyword evidence="2" id="KW-0732">Signal</keyword>
<comment type="caution">
    <text evidence="3">The sequence shown here is derived from an EMBL/GenBank/DDBJ whole genome shotgun (WGS) entry which is preliminary data.</text>
</comment>
<feature type="signal peptide" evidence="2">
    <location>
        <begin position="1"/>
        <end position="18"/>
    </location>
</feature>
<evidence type="ECO:0000313" key="3">
    <source>
        <dbReference type="EMBL" id="KAI6777902.1"/>
    </source>
</evidence>
<organism evidence="3 4">
    <name type="scientific">Emericellopsis cladophorae</name>
    <dbReference type="NCBI Taxonomy" id="2686198"/>
    <lineage>
        <taxon>Eukaryota</taxon>
        <taxon>Fungi</taxon>
        <taxon>Dikarya</taxon>
        <taxon>Ascomycota</taxon>
        <taxon>Pezizomycotina</taxon>
        <taxon>Sordariomycetes</taxon>
        <taxon>Hypocreomycetidae</taxon>
        <taxon>Hypocreales</taxon>
        <taxon>Bionectriaceae</taxon>
        <taxon>Emericellopsis</taxon>
    </lineage>
</organism>
<feature type="compositionally biased region" description="Basic and acidic residues" evidence="1">
    <location>
        <begin position="202"/>
        <end position="212"/>
    </location>
</feature>
<reference evidence="3" key="1">
    <citation type="journal article" date="2021" name="J Fungi (Basel)">
        <title>Genomic and Metabolomic Analyses of the Marine Fungus Emericellopsis cladophorae: Insights into Saltwater Adaptability Mechanisms and Its Biosynthetic Potential.</title>
        <authorList>
            <person name="Goncalves M.F.M."/>
            <person name="Hilario S."/>
            <person name="Van de Peer Y."/>
            <person name="Esteves A.C."/>
            <person name="Alves A."/>
        </authorList>
    </citation>
    <scope>NUCLEOTIDE SEQUENCE</scope>
    <source>
        <strain evidence="3">MUM 19.33</strain>
    </source>
</reference>
<dbReference type="EMBL" id="JAGIXG020000091">
    <property type="protein sequence ID" value="KAI6777902.1"/>
    <property type="molecule type" value="Genomic_DNA"/>
</dbReference>
<dbReference type="GeneID" id="75835022"/>
<sequence>MAPKTLTGLMALSALSSAAVPNQRRAQTTQALLLPVEAPEDQTLWASVITADASSTEYLVACQTASATPDACDGPYTGVTLTQGPQTMDVSMGGRTYACDIREQDALCEITQQDDEEDTMETETIARHQWATVAVAVAEPTEIPYLEMRTPKGGGRGGSSSSSSRKGSGSGSGSGSWRKGGSTGNTGDEECDSDDSDDSDDEQCKKKNKDNAGAKVKRAGVGVAVAAMGFAALM</sequence>
<evidence type="ECO:0000313" key="4">
    <source>
        <dbReference type="Proteomes" id="UP001055219"/>
    </source>
</evidence>
<gene>
    <name evidence="3" type="ORF">J7T54_008552</name>
</gene>
<reference evidence="3" key="2">
    <citation type="submission" date="2022-07" db="EMBL/GenBank/DDBJ databases">
        <authorList>
            <person name="Goncalves M.F.M."/>
            <person name="Hilario S."/>
            <person name="Van De Peer Y."/>
            <person name="Esteves A.C."/>
            <person name="Alves A."/>
        </authorList>
    </citation>
    <scope>NUCLEOTIDE SEQUENCE</scope>
    <source>
        <strain evidence="3">MUM 19.33</strain>
    </source>
</reference>
<name>A0A9Q0B8C8_9HYPO</name>
<keyword evidence="4" id="KW-1185">Reference proteome</keyword>
<dbReference type="AlphaFoldDB" id="A0A9Q0B8C8"/>